<gene>
    <name evidence="1" type="ORF">UFOVP119_10</name>
</gene>
<evidence type="ECO:0000313" key="1">
    <source>
        <dbReference type="EMBL" id="CAB4130386.1"/>
    </source>
</evidence>
<sequence length="112" mass="12472">MKAKKGKKRVRDHAQEHRDRVTVAELAHSLEELFVVLAEQAVRLGALTAALMKRDETNRVILAHTHRLVSEKEALLRQIGVMASQPAPAAFTDEERATIEAGKRMLASIPKL</sequence>
<reference evidence="1" key="1">
    <citation type="submission" date="2020-04" db="EMBL/GenBank/DDBJ databases">
        <authorList>
            <person name="Chiriac C."/>
            <person name="Salcher M."/>
            <person name="Ghai R."/>
            <person name="Kavagutti S V."/>
        </authorList>
    </citation>
    <scope>NUCLEOTIDE SEQUENCE</scope>
</reference>
<dbReference type="EMBL" id="LR796238">
    <property type="protein sequence ID" value="CAB4130386.1"/>
    <property type="molecule type" value="Genomic_DNA"/>
</dbReference>
<name>A0A6J5LAV7_9CAUD</name>
<proteinExistence type="predicted"/>
<organism evidence="1">
    <name type="scientific">uncultured Caudovirales phage</name>
    <dbReference type="NCBI Taxonomy" id="2100421"/>
    <lineage>
        <taxon>Viruses</taxon>
        <taxon>Duplodnaviria</taxon>
        <taxon>Heunggongvirae</taxon>
        <taxon>Uroviricota</taxon>
        <taxon>Caudoviricetes</taxon>
        <taxon>Peduoviridae</taxon>
        <taxon>Maltschvirus</taxon>
        <taxon>Maltschvirus maltsch</taxon>
    </lineage>
</organism>
<accession>A0A6J5LAV7</accession>
<protein>
    <submittedName>
        <fullName evidence="1">Uncharacterized protein</fullName>
    </submittedName>
</protein>